<dbReference type="OrthoDB" id="6370328at2759"/>
<dbReference type="AlphaFoldDB" id="A0A1S3IXG2"/>
<name>A0A1S3IXG2_LINAN</name>
<dbReference type="GO" id="GO:0008083">
    <property type="term" value="F:growth factor activity"/>
    <property type="evidence" value="ECO:0007669"/>
    <property type="project" value="InterPro"/>
</dbReference>
<dbReference type="PANTHER" id="PTHR21719:SF1">
    <property type="entry name" value="FI06402P-RELATED"/>
    <property type="match status" value="1"/>
</dbReference>
<dbReference type="InParanoid" id="A0A1S3IXG2"/>
<protein>
    <submittedName>
        <fullName evidence="3">Uncharacterized protein LOC106167886</fullName>
    </submittedName>
</protein>
<dbReference type="Pfam" id="PF00341">
    <property type="entry name" value="PDGF"/>
    <property type="match status" value="1"/>
</dbReference>
<dbReference type="Proteomes" id="UP000085678">
    <property type="component" value="Unplaced"/>
</dbReference>
<dbReference type="PROSITE" id="PS50278">
    <property type="entry name" value="PDGF_2"/>
    <property type="match status" value="1"/>
</dbReference>
<dbReference type="SUPFAM" id="SSF57501">
    <property type="entry name" value="Cystine-knot cytokines"/>
    <property type="match status" value="1"/>
</dbReference>
<gene>
    <name evidence="3" type="primary">LOC106167886</name>
</gene>
<proteinExistence type="predicted"/>
<keyword evidence="2" id="KW-1185">Reference proteome</keyword>
<dbReference type="KEGG" id="lak:106167886"/>
<accession>A0A1S3IXG2</accession>
<dbReference type="Gene3D" id="2.10.90.10">
    <property type="entry name" value="Cystine-knot cytokines"/>
    <property type="match status" value="1"/>
</dbReference>
<feature type="domain" description="Platelet-derived growth factor (PDGF) family profile" evidence="1">
    <location>
        <begin position="186"/>
        <end position="255"/>
    </location>
</feature>
<dbReference type="InterPro" id="IPR029034">
    <property type="entry name" value="Cystine-knot_cytokine"/>
</dbReference>
<dbReference type="GO" id="GO:0016020">
    <property type="term" value="C:membrane"/>
    <property type="evidence" value="ECO:0007669"/>
    <property type="project" value="InterPro"/>
</dbReference>
<dbReference type="STRING" id="7574.A0A1S3IXG2"/>
<dbReference type="GeneID" id="106167886"/>
<dbReference type="PANTHER" id="PTHR21719">
    <property type="entry name" value="FI06402P-RELATED"/>
    <property type="match status" value="1"/>
</dbReference>
<reference evidence="3" key="1">
    <citation type="submission" date="2025-08" db="UniProtKB">
        <authorList>
            <consortium name="RefSeq"/>
        </authorList>
    </citation>
    <scope>IDENTIFICATION</scope>
    <source>
        <tissue evidence="3">Gonads</tissue>
    </source>
</reference>
<organism evidence="2 3">
    <name type="scientific">Lingula anatina</name>
    <name type="common">Brachiopod</name>
    <name type="synonym">Lingula unguis</name>
    <dbReference type="NCBI Taxonomy" id="7574"/>
    <lineage>
        <taxon>Eukaryota</taxon>
        <taxon>Metazoa</taxon>
        <taxon>Spiralia</taxon>
        <taxon>Lophotrochozoa</taxon>
        <taxon>Brachiopoda</taxon>
        <taxon>Linguliformea</taxon>
        <taxon>Lingulata</taxon>
        <taxon>Lingulida</taxon>
        <taxon>Linguloidea</taxon>
        <taxon>Lingulidae</taxon>
        <taxon>Lingula</taxon>
    </lineage>
</organism>
<dbReference type="InterPro" id="IPR000072">
    <property type="entry name" value="PDGF/VEGF_dom"/>
</dbReference>
<sequence>MSHNYVYASRLLLGCYIACLTSNTGCNSKADKMSKSAVKSNLLKAHALDGFTKRHFPNDFAPGYSSMDRFVLPIKISDLMAKMKETKSYHDVIRIFLGDDLSNREIQDMLTGKSQEHVTVKLRHGLGIETVNDIGSDHEAHKLNSADLKAAYEHYREVHSAPVSCSTPIAEVIKINKINTNPHKAYIPDCTVVYRCRREAGCCTASSQCGPKRKKNITRAFYVVGLEREYTFHIPWVETLTFENHTECGCIPIKTLPSCKKCPRPFVLRRNHVAVDQCDCQCRDGARECKRISRGKKPLEENQLSCIKRRDCYTPPCQFGNFDIKSGYCPERTAILEEHEEIEVEETASGQTVEVISRGELVLTNGQEVSISRRSVGT</sequence>
<dbReference type="RefSeq" id="XP_013402234.1">
    <property type="nucleotide sequence ID" value="XM_013546780.1"/>
</dbReference>
<evidence type="ECO:0000313" key="2">
    <source>
        <dbReference type="Proteomes" id="UP000085678"/>
    </source>
</evidence>
<evidence type="ECO:0000259" key="1">
    <source>
        <dbReference type="PROSITE" id="PS50278"/>
    </source>
</evidence>
<evidence type="ECO:0000313" key="3">
    <source>
        <dbReference type="RefSeq" id="XP_013402234.1"/>
    </source>
</evidence>